<dbReference type="Pfam" id="PF03704">
    <property type="entry name" value="BTAD"/>
    <property type="match status" value="1"/>
</dbReference>
<dbReference type="PANTHER" id="PTHR35807">
    <property type="entry name" value="TRANSCRIPTIONAL REGULATOR REDD-RELATED"/>
    <property type="match status" value="1"/>
</dbReference>
<keyword evidence="2" id="KW-0804">Transcription</keyword>
<dbReference type="SUPFAM" id="SSF55073">
    <property type="entry name" value="Nucleotide cyclase"/>
    <property type="match status" value="1"/>
</dbReference>
<name>A0ABU4SSF8_9PSEU</name>
<dbReference type="EMBL" id="JAXAVW010000001">
    <property type="protein sequence ID" value="MDX8028835.1"/>
    <property type="molecule type" value="Genomic_DNA"/>
</dbReference>
<evidence type="ECO:0000313" key="5">
    <source>
        <dbReference type="Proteomes" id="UP001285521"/>
    </source>
</evidence>
<dbReference type="SMART" id="SM01043">
    <property type="entry name" value="BTAD"/>
    <property type="match status" value="1"/>
</dbReference>
<evidence type="ECO:0000313" key="4">
    <source>
        <dbReference type="EMBL" id="MDX8028835.1"/>
    </source>
</evidence>
<dbReference type="InterPro" id="IPR029787">
    <property type="entry name" value="Nucleotide_cyclase"/>
</dbReference>
<proteinExistence type="predicted"/>
<dbReference type="Gene3D" id="1.10.10.10">
    <property type="entry name" value="Winged helix-like DNA-binding domain superfamily/Winged helix DNA-binding domain"/>
    <property type="match status" value="1"/>
</dbReference>
<evidence type="ECO:0000259" key="3">
    <source>
        <dbReference type="SMART" id="SM01043"/>
    </source>
</evidence>
<dbReference type="InterPro" id="IPR051677">
    <property type="entry name" value="AfsR-DnrI-RedD_regulator"/>
</dbReference>
<dbReference type="Pfam" id="PF13191">
    <property type="entry name" value="AAA_16"/>
    <property type="match status" value="1"/>
</dbReference>
<protein>
    <submittedName>
        <fullName evidence="4">BTAD domain-containing putative transcriptional regulator</fullName>
    </submittedName>
</protein>
<dbReference type="InterPro" id="IPR027417">
    <property type="entry name" value="P-loop_NTPase"/>
</dbReference>
<dbReference type="SUPFAM" id="SSF52540">
    <property type="entry name" value="P-loop containing nucleoside triphosphate hydrolases"/>
    <property type="match status" value="1"/>
</dbReference>
<dbReference type="SUPFAM" id="SSF48452">
    <property type="entry name" value="TPR-like"/>
    <property type="match status" value="2"/>
</dbReference>
<dbReference type="Gene3D" id="1.25.40.10">
    <property type="entry name" value="Tetratricopeptide repeat domain"/>
    <property type="match status" value="3"/>
</dbReference>
<dbReference type="InterPro" id="IPR016032">
    <property type="entry name" value="Sig_transdc_resp-reg_C-effctor"/>
</dbReference>
<comment type="caution">
    <text evidence="4">The sequence shown here is derived from an EMBL/GenBank/DDBJ whole genome shotgun (WGS) entry which is preliminary data.</text>
</comment>
<dbReference type="SUPFAM" id="SSF46894">
    <property type="entry name" value="C-terminal effector domain of the bipartite response regulators"/>
    <property type="match status" value="1"/>
</dbReference>
<keyword evidence="5" id="KW-1185">Reference proteome</keyword>
<gene>
    <name evidence="4" type="ORF">SK803_01370</name>
</gene>
<dbReference type="PANTHER" id="PTHR35807:SF1">
    <property type="entry name" value="TRANSCRIPTIONAL REGULATOR REDD"/>
    <property type="match status" value="1"/>
</dbReference>
<dbReference type="Gene3D" id="3.40.50.300">
    <property type="entry name" value="P-loop containing nucleotide triphosphate hydrolases"/>
    <property type="match status" value="1"/>
</dbReference>
<accession>A0ABU4SSF8</accession>
<reference evidence="4 5" key="1">
    <citation type="submission" date="2023-11" db="EMBL/GenBank/DDBJ databases">
        <title>Lentzea sokolovensis, sp. nov., Lentzea kristufkii, sp. nov., and Lentzea miocenensis, sp. nov., rare actinobacteria from Sokolov Coal Basin, Miocene lacustrine sediment, Czech Republic.</title>
        <authorList>
            <person name="Lara A."/>
            <person name="Kotroba L."/>
            <person name="Nouioui I."/>
            <person name="Neumann-Schaal M."/>
            <person name="Mast Y."/>
            <person name="Chronakova A."/>
        </authorList>
    </citation>
    <scope>NUCLEOTIDE SEQUENCE [LARGE SCALE GENOMIC DNA]</scope>
    <source>
        <strain evidence="4 5">BCCO 10_0856</strain>
    </source>
</reference>
<organism evidence="4 5">
    <name type="scientific">Lentzea miocenica</name>
    <dbReference type="NCBI Taxonomy" id="3095431"/>
    <lineage>
        <taxon>Bacteria</taxon>
        <taxon>Bacillati</taxon>
        <taxon>Actinomycetota</taxon>
        <taxon>Actinomycetes</taxon>
        <taxon>Pseudonocardiales</taxon>
        <taxon>Pseudonocardiaceae</taxon>
        <taxon>Lentzea</taxon>
    </lineage>
</organism>
<dbReference type="InterPro" id="IPR011990">
    <property type="entry name" value="TPR-like_helical_dom_sf"/>
</dbReference>
<dbReference type="RefSeq" id="WP_319963837.1">
    <property type="nucleotide sequence ID" value="NZ_JAXAVW010000001.1"/>
</dbReference>
<evidence type="ECO:0000256" key="2">
    <source>
        <dbReference type="ARBA" id="ARBA00023163"/>
    </source>
</evidence>
<evidence type="ECO:0000256" key="1">
    <source>
        <dbReference type="ARBA" id="ARBA00023015"/>
    </source>
</evidence>
<dbReference type="InterPro" id="IPR041664">
    <property type="entry name" value="AAA_16"/>
</dbReference>
<sequence>MAVEFNVLGPLQVRVDGGELRIGGFTRRAALGFLLLNAGRVVSISELTEALWPDGHPPTARGILLNVVSALRKAGIDLVTRKPGYLLRAEPDRVDLHRFRAGLARAATAAGPEQRAVFLRDALALWRGPVLADLVADGVAWPALVEITHLRDVAVEDRFEAELACGRHREVIAELEALVHDHPLRERLQGQLMLALYRSGRQADALAAFRTARERFAGELGIDPGRELVALEQAILTQDPALAVTAAQAMTLLERKKVSVLVVRLVLTGADEAADEQLEASVAAVRRQIEDLGGVVVTTLGSTVCAAFGAPVNREDDAARAVRAAFEVVGGRPASAAVSTGPALVTSGDRLEVSGTVLDACLRLVATAAEGEVRTCSTTDRVLAPTGDDAPFVGRSTEMATLWEAFEQVGRTHRPRLITLVGEPGAGKSRLVREFAAGRRTLTGRTPVFGRNDVFAPLAEIVRAHARIFDTDSAKVVTAKIQAISDDPWLVTQLSALVGVSPQGSDVLMAWTRMVEQLAAEPLTVIIEDVHWADDLLLDFLRGLAETADDVPLLILVTARPELLERRPSWSGVVALDALSEEDTSLLLKMLMTRHDVAADLSALLQRSAGNPLFAGEYVRMLRDGAPDALPETVQTVIGARLDSLPPLEKVVLQDAAVIGRTVWPGAVAAVAERDVAEVARCLEVLRQRDFLKRRPTSNVVGEVEYAFSHVLVRDVAYDRVPRTTKAMKHYHAAEWVQALPLEHVPLLAYHFQEAVWLAEAAGRPCDIMGQKARSALTEAGRKATALAARDTAIRCYQAALAVCPPGHADRVELLTLLGSSLAWNGGGIDELTEAVSLHLARKDFAGAAEASRVSWRACWHHGDYAEAGRHLDRTIEFLALAEPDERVFTVQAHLAHSLTLVGRLDDAITAARAALTGATGTERAIALEALGLARVKQGDPAGVDDMRQAVTERREAGVSPSLCLFNMGTAHAMLGDARARLAVRAEARVAALRHGDSYTISWLDSSRYVELFWDGSYAEALANLDESIAGSPAQSYFHAIRGRIRLLTGDLTGAAEDADTALDLARGKGQPGELQHPLALRARVALARGEPVHAWVDELLTLLPGRQITGPIGVSLPIVLAAAGHGPDSLAEVSWSRWRDAAVAHLSGDRDEAVRTYREIGSVPDAGEAR</sequence>
<keyword evidence="1" id="KW-0805">Transcription regulation</keyword>
<dbReference type="CDD" id="cd15831">
    <property type="entry name" value="BTAD"/>
    <property type="match status" value="1"/>
</dbReference>
<dbReference type="InterPro" id="IPR005158">
    <property type="entry name" value="BTAD"/>
</dbReference>
<dbReference type="Gene3D" id="3.30.70.1230">
    <property type="entry name" value="Nucleotide cyclase"/>
    <property type="match status" value="1"/>
</dbReference>
<dbReference type="InterPro" id="IPR036388">
    <property type="entry name" value="WH-like_DNA-bd_sf"/>
</dbReference>
<reference evidence="4 5" key="2">
    <citation type="submission" date="2023-11" db="EMBL/GenBank/DDBJ databases">
        <authorList>
            <person name="Lara A.C."/>
            <person name="Chronakova A."/>
        </authorList>
    </citation>
    <scope>NUCLEOTIDE SEQUENCE [LARGE SCALE GENOMIC DNA]</scope>
    <source>
        <strain evidence="4 5">BCCO 10_0856</strain>
    </source>
</reference>
<feature type="domain" description="Bacterial transcriptional activator" evidence="3">
    <location>
        <begin position="94"/>
        <end position="236"/>
    </location>
</feature>
<dbReference type="Proteomes" id="UP001285521">
    <property type="component" value="Unassembled WGS sequence"/>
</dbReference>